<feature type="region of interest" description="Disordered" evidence="1">
    <location>
        <begin position="1"/>
        <end position="27"/>
    </location>
</feature>
<accession>A0A8J3LAG1</accession>
<evidence type="ECO:0000313" key="2">
    <source>
        <dbReference type="EMBL" id="GIG11466.1"/>
    </source>
</evidence>
<keyword evidence="3" id="KW-1185">Reference proteome</keyword>
<proteinExistence type="predicted"/>
<dbReference type="Proteomes" id="UP000630887">
    <property type="component" value="Unassembled WGS sequence"/>
</dbReference>
<reference evidence="2 3" key="1">
    <citation type="submission" date="2021-01" db="EMBL/GenBank/DDBJ databases">
        <title>Whole genome shotgun sequence of Catellatospora coxensis NBRC 107359.</title>
        <authorList>
            <person name="Komaki H."/>
            <person name="Tamura T."/>
        </authorList>
    </citation>
    <scope>NUCLEOTIDE SEQUENCE [LARGE SCALE GENOMIC DNA]</scope>
    <source>
        <strain evidence="2 3">NBRC 107359</strain>
    </source>
</reference>
<name>A0A8J3LAG1_9ACTN</name>
<evidence type="ECO:0000256" key="1">
    <source>
        <dbReference type="SAM" id="MobiDB-lite"/>
    </source>
</evidence>
<sequence length="231" mass="24745">MPASGSGYQVSTWPDGRTAPSLTQTPHSFHRGRWESELSVVVKVDLDGGAVLTTHLAASPAVTIVDPDSERPGLGRLGSYDLFNHCFDIRYALELLFCRVRTASRGVTNGWSPSTRRTVGCGAYLDDRVGSALIHAGAIDDGCWRGMLSRLVAPYPAGEPQRVYAAALDVDVDTDGGERRRRVSSLPLVLMRSENRSSDVQSPGWLGREAGPAGRCEPITLLGALAACATH</sequence>
<organism evidence="2 3">
    <name type="scientific">Catellatospora coxensis</name>
    <dbReference type="NCBI Taxonomy" id="310354"/>
    <lineage>
        <taxon>Bacteria</taxon>
        <taxon>Bacillati</taxon>
        <taxon>Actinomycetota</taxon>
        <taxon>Actinomycetes</taxon>
        <taxon>Micromonosporales</taxon>
        <taxon>Micromonosporaceae</taxon>
        <taxon>Catellatospora</taxon>
    </lineage>
</organism>
<feature type="compositionally biased region" description="Polar residues" evidence="1">
    <location>
        <begin position="1"/>
        <end position="12"/>
    </location>
</feature>
<gene>
    <name evidence="2" type="ORF">Cco03nite_81660</name>
</gene>
<dbReference type="AlphaFoldDB" id="A0A8J3LAG1"/>
<dbReference type="EMBL" id="BONI01000139">
    <property type="protein sequence ID" value="GIG11466.1"/>
    <property type="molecule type" value="Genomic_DNA"/>
</dbReference>
<protein>
    <submittedName>
        <fullName evidence="2">Uncharacterized protein</fullName>
    </submittedName>
</protein>
<evidence type="ECO:0000313" key="3">
    <source>
        <dbReference type="Proteomes" id="UP000630887"/>
    </source>
</evidence>
<comment type="caution">
    <text evidence="2">The sequence shown here is derived from an EMBL/GenBank/DDBJ whole genome shotgun (WGS) entry which is preliminary data.</text>
</comment>